<dbReference type="InterPro" id="IPR019794">
    <property type="entry name" value="Peroxidases_AS"/>
</dbReference>
<keyword evidence="6 19" id="KW-0575">Peroxidase</keyword>
<evidence type="ECO:0000256" key="14">
    <source>
        <dbReference type="PIRSR" id="PIRSR600823-1"/>
    </source>
</evidence>
<dbReference type="InterPro" id="IPR010255">
    <property type="entry name" value="Haem_peroxidase_sf"/>
</dbReference>
<keyword evidence="5 19" id="KW-0964">Secreted</keyword>
<dbReference type="FunFam" id="1.10.420.10:FF:000007">
    <property type="entry name" value="Peroxidase"/>
    <property type="match status" value="1"/>
</dbReference>
<proteinExistence type="inferred from homology"/>
<feature type="binding site" evidence="16">
    <location>
        <position position="73"/>
    </location>
    <ligand>
        <name>Ca(2+)</name>
        <dbReference type="ChEBI" id="CHEBI:29108"/>
        <label>1</label>
    </ligand>
</feature>
<dbReference type="PRINTS" id="PR00458">
    <property type="entry name" value="PEROXIDASE"/>
</dbReference>
<dbReference type="InterPro" id="IPR019793">
    <property type="entry name" value="Peroxidases_heam-ligand_BS"/>
</dbReference>
<evidence type="ECO:0000256" key="8">
    <source>
        <dbReference type="ARBA" id="ARBA00022723"/>
    </source>
</evidence>
<feature type="binding site" evidence="16">
    <location>
        <position position="70"/>
    </location>
    <ligand>
        <name>Ca(2+)</name>
        <dbReference type="ChEBI" id="CHEBI:29108"/>
        <label>1</label>
    </ligand>
</feature>
<keyword evidence="7 19" id="KW-0349">Heme</keyword>
<sequence>MMGSSGVLGTALLILTLSSQVFLYANAATTEGFYAASCPRAEAIIKERVQARFTSDPTITAGLLRLFFHDCFVTGCDASLLLDSTPDNKGEKDAGPNLSVRGYDLIDDIKTAVEAACPGIVSCSDITAFATRDSVVLAGGPDYPVGGGRLDSLTARMTDANILPSPTFSVEQARQSFASQGLSLNDMVTLLGAHSVGFSHCGFFRDRVFNFRGTGQPDPTMNPTLVSRLSGVCPNPAGSVDPAVALDQGTRDEFDSSYYTELTRGNGILQLDQEMANDPSTSMMVSQRASKAAMWQGEPTRDTTTGTTGTRNAAGTADSANNTTTADTDNTASSSDKYTNYPTSTTHSQASCTNA</sequence>
<evidence type="ECO:0000256" key="10">
    <source>
        <dbReference type="ARBA" id="ARBA00022837"/>
    </source>
</evidence>
<feature type="binding site" evidence="16">
    <location>
        <position position="77"/>
    </location>
    <ligand>
        <name>Ca(2+)</name>
        <dbReference type="ChEBI" id="CHEBI:29108"/>
        <label>1</label>
    </ligand>
</feature>
<evidence type="ECO:0000256" key="5">
    <source>
        <dbReference type="ARBA" id="ARBA00022525"/>
    </source>
</evidence>
<dbReference type="Pfam" id="PF00141">
    <property type="entry name" value="peroxidase"/>
    <property type="match status" value="1"/>
</dbReference>
<feature type="disulfide bond" evidence="18">
    <location>
        <begin position="71"/>
        <end position="76"/>
    </location>
</feature>
<evidence type="ECO:0000256" key="15">
    <source>
        <dbReference type="PIRSR" id="PIRSR600823-2"/>
    </source>
</evidence>
<dbReference type="GO" id="GO:0005576">
    <property type="term" value="C:extracellular region"/>
    <property type="evidence" value="ECO:0007669"/>
    <property type="project" value="UniProtKB-SubCell"/>
</dbReference>
<keyword evidence="10 16" id="KW-0106">Calcium</keyword>
<feature type="binding site" evidence="15">
    <location>
        <position position="164"/>
    </location>
    <ligand>
        <name>substrate</name>
    </ligand>
</feature>
<keyword evidence="19" id="KW-0376">Hydrogen peroxide</keyword>
<dbReference type="GO" id="GO:0042744">
    <property type="term" value="P:hydrogen peroxide catabolic process"/>
    <property type="evidence" value="ECO:0007669"/>
    <property type="project" value="UniProtKB-KW"/>
</dbReference>
<keyword evidence="8 16" id="KW-0479">Metal-binding</keyword>
<dbReference type="GO" id="GO:0020037">
    <property type="term" value="F:heme binding"/>
    <property type="evidence" value="ECO:0007669"/>
    <property type="project" value="UniProtKB-UniRule"/>
</dbReference>
<feature type="binding site" evidence="16">
    <location>
        <position position="247"/>
    </location>
    <ligand>
        <name>Ca(2+)</name>
        <dbReference type="ChEBI" id="CHEBI:29108"/>
        <label>2</label>
    </ligand>
</feature>
<gene>
    <name evidence="22" type="ORF">GOP47_0022539</name>
</gene>
<feature type="compositionally biased region" description="Polar residues" evidence="20">
    <location>
        <begin position="279"/>
        <end position="289"/>
    </location>
</feature>
<evidence type="ECO:0000256" key="3">
    <source>
        <dbReference type="ARBA" id="ARBA00006873"/>
    </source>
</evidence>
<feature type="binding site" evidence="16">
    <location>
        <position position="79"/>
    </location>
    <ligand>
        <name>Ca(2+)</name>
        <dbReference type="ChEBI" id="CHEBI:29108"/>
        <label>1</label>
    </ligand>
</feature>
<dbReference type="EMBL" id="JABFUD020000022">
    <property type="protein sequence ID" value="KAI5062000.1"/>
    <property type="molecule type" value="Genomic_DNA"/>
</dbReference>
<comment type="similarity">
    <text evidence="3">Belongs to the peroxidase family. Ascorbate peroxidase subfamily.</text>
</comment>
<comment type="cofactor">
    <cofactor evidence="16 19">
        <name>heme b</name>
        <dbReference type="ChEBI" id="CHEBI:60344"/>
    </cofactor>
    <text evidence="16 19">Binds 1 heme b (iron(II)-protoporphyrin IX) group per subunit.</text>
</comment>
<accession>A0A9D4U610</accession>
<dbReference type="InterPro" id="IPR033905">
    <property type="entry name" value="Secretory_peroxidase"/>
</dbReference>
<dbReference type="SUPFAM" id="SSF48113">
    <property type="entry name" value="Heme-dependent peroxidases"/>
    <property type="match status" value="1"/>
</dbReference>
<comment type="similarity">
    <text evidence="19">Belongs to the peroxidase family. Classical plant (class III) peroxidase subfamily.</text>
</comment>
<dbReference type="GO" id="GO:0006979">
    <property type="term" value="P:response to oxidative stress"/>
    <property type="evidence" value="ECO:0007669"/>
    <property type="project" value="UniProtKB-UniRule"/>
</dbReference>
<dbReference type="CDD" id="cd00693">
    <property type="entry name" value="secretory_peroxidase"/>
    <property type="match status" value="1"/>
</dbReference>
<dbReference type="GO" id="GO:0140825">
    <property type="term" value="F:lactoperoxidase activity"/>
    <property type="evidence" value="ECO:0007669"/>
    <property type="project" value="UniProtKB-EC"/>
</dbReference>
<protein>
    <recommendedName>
        <fullName evidence="4 19">Peroxidase</fullName>
        <ecNumber evidence="4 19">1.11.1.7</ecNumber>
    </recommendedName>
</protein>
<evidence type="ECO:0000256" key="13">
    <source>
        <dbReference type="ARBA" id="ARBA00023157"/>
    </source>
</evidence>
<name>A0A9D4U610_ADICA</name>
<evidence type="ECO:0000256" key="18">
    <source>
        <dbReference type="PIRSR" id="PIRSR600823-5"/>
    </source>
</evidence>
<comment type="caution">
    <text evidence="22">The sequence shown here is derived from an EMBL/GenBank/DDBJ whole genome shotgun (WGS) entry which is preliminary data.</text>
</comment>
<keyword evidence="9 19" id="KW-0732">Signal</keyword>
<evidence type="ECO:0000313" key="23">
    <source>
        <dbReference type="Proteomes" id="UP000886520"/>
    </source>
</evidence>
<dbReference type="OrthoDB" id="2113341at2759"/>
<evidence type="ECO:0000259" key="21">
    <source>
        <dbReference type="PROSITE" id="PS50873"/>
    </source>
</evidence>
<keyword evidence="12 16" id="KW-0408">Iron</keyword>
<reference evidence="22" key="1">
    <citation type="submission" date="2021-01" db="EMBL/GenBank/DDBJ databases">
        <title>Adiantum capillus-veneris genome.</title>
        <authorList>
            <person name="Fang Y."/>
            <person name="Liao Q."/>
        </authorList>
    </citation>
    <scope>NUCLEOTIDE SEQUENCE</scope>
    <source>
        <strain evidence="22">H3</strain>
        <tissue evidence="22">Leaf</tissue>
    </source>
</reference>
<dbReference type="InterPro" id="IPR000823">
    <property type="entry name" value="Peroxidase_pln"/>
</dbReference>
<comment type="function">
    <text evidence="2">Removal of H(2)O(2), oxidation of toxic reductants, biosynthesis and degradation of lignin, suberization, auxin catabolism, response to environmental stresses such as wounding, pathogen attack and oxidative stress. These functions might be dependent on each isozyme/isoform in each plant tissue.</text>
</comment>
<evidence type="ECO:0000256" key="4">
    <source>
        <dbReference type="ARBA" id="ARBA00012313"/>
    </source>
</evidence>
<feature type="binding site" evidence="16">
    <location>
        <position position="75"/>
    </location>
    <ligand>
        <name>Ca(2+)</name>
        <dbReference type="ChEBI" id="CHEBI:29108"/>
        <label>1</label>
    </ligand>
</feature>
<feature type="region of interest" description="Disordered" evidence="20">
    <location>
        <begin position="279"/>
        <end position="355"/>
    </location>
</feature>
<feature type="compositionally biased region" description="Low complexity" evidence="20">
    <location>
        <begin position="302"/>
        <end position="336"/>
    </location>
</feature>
<dbReference type="PROSITE" id="PS00435">
    <property type="entry name" value="PEROXIDASE_1"/>
    <property type="match status" value="1"/>
</dbReference>
<dbReference type="PROSITE" id="PS00436">
    <property type="entry name" value="PEROXIDASE_2"/>
    <property type="match status" value="1"/>
</dbReference>
<dbReference type="InterPro" id="IPR002016">
    <property type="entry name" value="Haem_peroxidase"/>
</dbReference>
<feature type="compositionally biased region" description="Polar residues" evidence="20">
    <location>
        <begin position="337"/>
        <end position="355"/>
    </location>
</feature>
<feature type="disulfide bond" evidence="18">
    <location>
        <begin position="201"/>
        <end position="233"/>
    </location>
</feature>
<dbReference type="GO" id="GO:0046872">
    <property type="term" value="F:metal ion binding"/>
    <property type="evidence" value="ECO:0007669"/>
    <property type="project" value="UniProtKB-UniRule"/>
</dbReference>
<comment type="cofactor">
    <cofactor evidence="16 19">
        <name>Ca(2+)</name>
        <dbReference type="ChEBI" id="CHEBI:29108"/>
    </cofactor>
    <text evidence="16 19">Binds 2 calcium ions per subunit.</text>
</comment>
<evidence type="ECO:0000256" key="19">
    <source>
        <dbReference type="RuleBase" id="RU362060"/>
    </source>
</evidence>
<evidence type="ECO:0000256" key="6">
    <source>
        <dbReference type="ARBA" id="ARBA00022559"/>
    </source>
</evidence>
<evidence type="ECO:0000256" key="9">
    <source>
        <dbReference type="ARBA" id="ARBA00022729"/>
    </source>
</evidence>
<organism evidence="22 23">
    <name type="scientific">Adiantum capillus-veneris</name>
    <name type="common">Maidenhair fern</name>
    <dbReference type="NCBI Taxonomy" id="13818"/>
    <lineage>
        <taxon>Eukaryota</taxon>
        <taxon>Viridiplantae</taxon>
        <taxon>Streptophyta</taxon>
        <taxon>Embryophyta</taxon>
        <taxon>Tracheophyta</taxon>
        <taxon>Polypodiopsida</taxon>
        <taxon>Polypodiidae</taxon>
        <taxon>Polypodiales</taxon>
        <taxon>Pteridineae</taxon>
        <taxon>Pteridaceae</taxon>
        <taxon>Vittarioideae</taxon>
        <taxon>Adiantum</taxon>
    </lineage>
</organism>
<feature type="disulfide bond" evidence="18">
    <location>
        <begin position="38"/>
        <end position="117"/>
    </location>
</feature>
<keyword evidence="11 19" id="KW-0560">Oxidoreductase</keyword>
<feature type="active site" description="Proton acceptor" evidence="14">
    <location>
        <position position="69"/>
    </location>
</feature>
<evidence type="ECO:0000256" key="7">
    <source>
        <dbReference type="ARBA" id="ARBA00022617"/>
    </source>
</evidence>
<feature type="binding site" evidence="16">
    <location>
        <position position="250"/>
    </location>
    <ligand>
        <name>Ca(2+)</name>
        <dbReference type="ChEBI" id="CHEBI:29108"/>
        <label>2</label>
    </ligand>
</feature>
<evidence type="ECO:0000256" key="2">
    <source>
        <dbReference type="ARBA" id="ARBA00002322"/>
    </source>
</evidence>
<evidence type="ECO:0000313" key="22">
    <source>
        <dbReference type="EMBL" id="KAI5062000.1"/>
    </source>
</evidence>
<keyword evidence="13 18" id="KW-1015">Disulfide bond</keyword>
<dbReference type="EC" id="1.11.1.7" evidence="4 19"/>
<dbReference type="AlphaFoldDB" id="A0A9D4U610"/>
<feature type="domain" description="Plant heme peroxidase family profile" evidence="21">
    <location>
        <begin position="28"/>
        <end position="290"/>
    </location>
</feature>
<feature type="signal peptide" evidence="19">
    <location>
        <begin position="1"/>
        <end position="27"/>
    </location>
</feature>
<dbReference type="PANTHER" id="PTHR31517:SF59">
    <property type="entry name" value="PEROXIDASE"/>
    <property type="match status" value="1"/>
</dbReference>
<comment type="catalytic activity">
    <reaction evidence="1 19">
        <text>2 a phenolic donor + H2O2 = 2 a phenolic radical donor + 2 H2O</text>
        <dbReference type="Rhea" id="RHEA:56136"/>
        <dbReference type="ChEBI" id="CHEBI:15377"/>
        <dbReference type="ChEBI" id="CHEBI:16240"/>
        <dbReference type="ChEBI" id="CHEBI:139520"/>
        <dbReference type="ChEBI" id="CHEBI:139521"/>
        <dbReference type="EC" id="1.11.1.7"/>
    </reaction>
</comment>
<comment type="subcellular location">
    <subcellularLocation>
        <location evidence="19">Secreted</location>
    </subcellularLocation>
</comment>
<dbReference type="PANTHER" id="PTHR31517">
    <property type="match status" value="1"/>
</dbReference>
<feature type="site" description="Transition state stabilizer" evidence="17">
    <location>
        <position position="65"/>
    </location>
</feature>
<feature type="chain" id="PRO_5039751893" description="Peroxidase" evidence="19">
    <location>
        <begin position="28"/>
        <end position="355"/>
    </location>
</feature>
<dbReference type="PRINTS" id="PR00461">
    <property type="entry name" value="PLPEROXIDASE"/>
</dbReference>
<dbReference type="Gene3D" id="1.10.420.10">
    <property type="entry name" value="Peroxidase, domain 2"/>
    <property type="match status" value="1"/>
</dbReference>
<evidence type="ECO:0000256" key="16">
    <source>
        <dbReference type="PIRSR" id="PIRSR600823-3"/>
    </source>
</evidence>
<feature type="binding site" evidence="16">
    <location>
        <position position="255"/>
    </location>
    <ligand>
        <name>Ca(2+)</name>
        <dbReference type="ChEBI" id="CHEBI:29108"/>
        <label>2</label>
    </ligand>
</feature>
<evidence type="ECO:0000256" key="17">
    <source>
        <dbReference type="PIRSR" id="PIRSR600823-4"/>
    </source>
</evidence>
<evidence type="ECO:0000256" key="20">
    <source>
        <dbReference type="SAM" id="MobiDB-lite"/>
    </source>
</evidence>
<keyword evidence="23" id="KW-1185">Reference proteome</keyword>
<dbReference type="Proteomes" id="UP000886520">
    <property type="component" value="Chromosome 22"/>
</dbReference>
<evidence type="ECO:0000256" key="1">
    <source>
        <dbReference type="ARBA" id="ARBA00000189"/>
    </source>
</evidence>
<dbReference type="Gene3D" id="1.10.520.10">
    <property type="match status" value="1"/>
</dbReference>
<feature type="binding site" evidence="16">
    <location>
        <position position="91"/>
    </location>
    <ligand>
        <name>Ca(2+)</name>
        <dbReference type="ChEBI" id="CHEBI:29108"/>
        <label>1</label>
    </ligand>
</feature>
<feature type="binding site" description="axial binding residue" evidence="16">
    <location>
        <position position="194"/>
    </location>
    <ligand>
        <name>heme b</name>
        <dbReference type="ChEBI" id="CHEBI:60344"/>
    </ligand>
    <ligandPart>
        <name>Fe</name>
        <dbReference type="ChEBI" id="CHEBI:18248"/>
    </ligandPart>
</feature>
<evidence type="ECO:0000256" key="11">
    <source>
        <dbReference type="ARBA" id="ARBA00023002"/>
    </source>
</evidence>
<dbReference type="FunFam" id="1.10.520.10:FF:000009">
    <property type="entry name" value="Peroxidase"/>
    <property type="match status" value="1"/>
</dbReference>
<dbReference type="PROSITE" id="PS50873">
    <property type="entry name" value="PEROXIDASE_4"/>
    <property type="match status" value="1"/>
</dbReference>
<evidence type="ECO:0000256" key="12">
    <source>
        <dbReference type="ARBA" id="ARBA00023004"/>
    </source>
</evidence>